<protein>
    <submittedName>
        <fullName evidence="1">Uncharacterized protein</fullName>
    </submittedName>
</protein>
<accession>A0A7C6EN30</accession>
<reference evidence="1" key="1">
    <citation type="journal article" date="2020" name="mSystems">
        <title>Genome- and Community-Level Interaction Insights into Carbon Utilization and Element Cycling Functions of Hydrothermarchaeota in Hydrothermal Sediment.</title>
        <authorList>
            <person name="Zhou Z."/>
            <person name="Liu Y."/>
            <person name="Xu W."/>
            <person name="Pan J."/>
            <person name="Luo Z.H."/>
            <person name="Li M."/>
        </authorList>
    </citation>
    <scope>NUCLEOTIDE SEQUENCE [LARGE SCALE GENOMIC DNA]</scope>
    <source>
        <strain evidence="1">SpSt-783</strain>
    </source>
</reference>
<comment type="caution">
    <text evidence="1">The sequence shown here is derived from an EMBL/GenBank/DDBJ whole genome shotgun (WGS) entry which is preliminary data.</text>
</comment>
<proteinExistence type="predicted"/>
<dbReference type="EMBL" id="DTHJ01000099">
    <property type="protein sequence ID" value="HHS62929.1"/>
    <property type="molecule type" value="Genomic_DNA"/>
</dbReference>
<dbReference type="Gene3D" id="2.60.40.1120">
    <property type="entry name" value="Carboxypeptidase-like, regulatory domain"/>
    <property type="match status" value="1"/>
</dbReference>
<evidence type="ECO:0000313" key="1">
    <source>
        <dbReference type="EMBL" id="HHS62929.1"/>
    </source>
</evidence>
<gene>
    <name evidence="1" type="ORF">ENV70_04865</name>
</gene>
<organism evidence="1">
    <name type="scientific">candidate division WOR-3 bacterium</name>
    <dbReference type="NCBI Taxonomy" id="2052148"/>
    <lineage>
        <taxon>Bacteria</taxon>
        <taxon>Bacteria division WOR-3</taxon>
    </lineage>
</organism>
<dbReference type="AlphaFoldDB" id="A0A7C6EN30"/>
<name>A0A7C6EN30_UNCW3</name>
<sequence>MFERCIITIVLFLMFTYAQKSGENINVRCTIIDSLSRESIPLVQVRIENMQKSFITKRSGFYIPLTKGEYDIVLEAPEYEVLKKHINVSVTSNDFAFEMVKLADRKKIEQQYHKYTALIDTFNYLCKNMDVHNAKRVLIELQGYRKYGITIDEKVFQDYDFFTKKWIDSLKALARISGDSGRYGEAFYYYRRIAEFDSTQTDAFEGMRLMDSFLKDF</sequence>